<dbReference type="Proteomes" id="UP000828251">
    <property type="component" value="Unassembled WGS sequence"/>
</dbReference>
<dbReference type="AlphaFoldDB" id="A0A9D3ZGQ7"/>
<protein>
    <submittedName>
        <fullName evidence="1">Uncharacterized protein</fullName>
    </submittedName>
</protein>
<reference evidence="1 2" key="1">
    <citation type="journal article" date="2021" name="Plant Biotechnol. J.">
        <title>Multi-omics assisted identification of the key and species-specific regulatory components of drought-tolerant mechanisms in Gossypium stocksii.</title>
        <authorList>
            <person name="Yu D."/>
            <person name="Ke L."/>
            <person name="Zhang D."/>
            <person name="Wu Y."/>
            <person name="Sun Y."/>
            <person name="Mei J."/>
            <person name="Sun J."/>
            <person name="Sun Y."/>
        </authorList>
    </citation>
    <scope>NUCLEOTIDE SEQUENCE [LARGE SCALE GENOMIC DNA]</scope>
    <source>
        <strain evidence="2">cv. E1</strain>
        <tissue evidence="1">Leaf</tissue>
    </source>
</reference>
<dbReference type="EMBL" id="JAIQCV010000013">
    <property type="protein sequence ID" value="KAH1032603.1"/>
    <property type="molecule type" value="Genomic_DNA"/>
</dbReference>
<name>A0A9D3ZGQ7_9ROSI</name>
<organism evidence="1 2">
    <name type="scientific">Gossypium stocksii</name>
    <dbReference type="NCBI Taxonomy" id="47602"/>
    <lineage>
        <taxon>Eukaryota</taxon>
        <taxon>Viridiplantae</taxon>
        <taxon>Streptophyta</taxon>
        <taxon>Embryophyta</taxon>
        <taxon>Tracheophyta</taxon>
        <taxon>Spermatophyta</taxon>
        <taxon>Magnoliopsida</taxon>
        <taxon>eudicotyledons</taxon>
        <taxon>Gunneridae</taxon>
        <taxon>Pentapetalae</taxon>
        <taxon>rosids</taxon>
        <taxon>malvids</taxon>
        <taxon>Malvales</taxon>
        <taxon>Malvaceae</taxon>
        <taxon>Malvoideae</taxon>
        <taxon>Gossypium</taxon>
    </lineage>
</organism>
<comment type="caution">
    <text evidence="1">The sequence shown here is derived from an EMBL/GenBank/DDBJ whole genome shotgun (WGS) entry which is preliminary data.</text>
</comment>
<keyword evidence="2" id="KW-1185">Reference proteome</keyword>
<sequence length="175" mass="18910">MCLEATGIRFGGASDWEIMKAGKFIDHLRNKNRGKPSMKGRDQLGVFRKEVGPAQINSTSPAVVGAMSQVTNEETIGPTRRTMGRGETMQAYDVSLPPNSVGIQATDPLGGLNPNKHTAISFKSKGTDGGDISRRECNLIADQLAKISLSWKLPLQVFEVPPDSVVMTIQQDKAV</sequence>
<accession>A0A9D3ZGQ7</accession>
<evidence type="ECO:0000313" key="1">
    <source>
        <dbReference type="EMBL" id="KAH1032603.1"/>
    </source>
</evidence>
<proteinExistence type="predicted"/>
<gene>
    <name evidence="1" type="ORF">J1N35_044777</name>
</gene>
<evidence type="ECO:0000313" key="2">
    <source>
        <dbReference type="Proteomes" id="UP000828251"/>
    </source>
</evidence>